<dbReference type="Gene3D" id="1.10.3140.10">
    <property type="entry name" value="4-hydroxybutyryl-coa dehydratase, domain 1"/>
    <property type="match status" value="1"/>
</dbReference>
<feature type="domain" description="HpaB/PvcC/4-BUDH N-terminal" evidence="5">
    <location>
        <begin position="4"/>
        <end position="270"/>
    </location>
</feature>
<accession>A0ABV7L1E7</accession>
<name>A0ABV7L1E7_9PROT</name>
<evidence type="ECO:0000313" key="6">
    <source>
        <dbReference type="EMBL" id="MFC3228409.1"/>
    </source>
</evidence>
<evidence type="ECO:0000256" key="3">
    <source>
        <dbReference type="ARBA" id="ARBA00023002"/>
    </source>
</evidence>
<dbReference type="SUPFAM" id="SSF47203">
    <property type="entry name" value="Acyl-CoA dehydrogenase C-terminal domain-like"/>
    <property type="match status" value="1"/>
</dbReference>
<feature type="domain" description="HpaB/PvcC/4-BUDH C-terminal" evidence="4">
    <location>
        <begin position="279"/>
        <end position="477"/>
    </location>
</feature>
<dbReference type="InterPro" id="IPR024719">
    <property type="entry name" value="HpaB/PvcC/4-BUDH_C"/>
</dbReference>
<proteinExistence type="predicted"/>
<protein>
    <submittedName>
        <fullName evidence="6">4-hydroxyphenylacetate 3-hydroxylase family protein</fullName>
    </submittedName>
</protein>
<evidence type="ECO:0000256" key="2">
    <source>
        <dbReference type="ARBA" id="ARBA00022827"/>
    </source>
</evidence>
<dbReference type="PIRSF" id="PIRSF000331">
    <property type="entry name" value="HpaA_HpaB"/>
    <property type="match status" value="1"/>
</dbReference>
<evidence type="ECO:0000256" key="1">
    <source>
        <dbReference type="ARBA" id="ARBA00022630"/>
    </source>
</evidence>
<evidence type="ECO:0000259" key="4">
    <source>
        <dbReference type="Pfam" id="PF03241"/>
    </source>
</evidence>
<keyword evidence="1" id="KW-0285">Flavoprotein</keyword>
<keyword evidence="3" id="KW-0560">Oxidoreductase</keyword>
<dbReference type="RefSeq" id="WP_379901493.1">
    <property type="nucleotide sequence ID" value="NZ_JBHRTR010000028.1"/>
</dbReference>
<sequence length="502" mass="56349">MIKTGKEYLEGLRDGRVIYIGGERVDDVTTHPGFRNGARSYARIYDARFEPETRDALTYEEDGERFAAYYLRPRSRADLEHRTRCATAIADLTYGMMGRSPDFIGGYITGIGMQPEIFDSGACKFADNVRAYYEHARRADLFVSHAVTPPPGSRDARYGGGRTTRQPALTVVDETDSGLVISGMKMLATSAAYSDEVWIGNLLPLAPGHEGEAITACIPCNAPGLSLWSRKPFERYSVSEFDNPLAYRYDESDCIVVCDRVHVPWERVFVHNEGELSREIYLKTPAHTLSNHQSSVRYRAKIRLLIALARRITKLAGTDRIPAVQDELGHLAALYGQVSAMVDGQIQGHEELPGGWVNYNRHYMYAAIYFATQQYDHICAKVRELLGGGVLQMPADVSVMDNPDTRATFEELWDMSSASALDRYKVMKLAWDILGTDFAGRHTQYERFYMGPAFVVRIHNARECRWAQFDETLDGLLDSYDTGEVLNRGQEMDKLAAPAAAE</sequence>
<dbReference type="Gene3D" id="2.40.110.10">
    <property type="entry name" value="Butyryl-CoA Dehydrogenase, subunit A, domain 2"/>
    <property type="match status" value="1"/>
</dbReference>
<dbReference type="Pfam" id="PF11794">
    <property type="entry name" value="HpaB_N"/>
    <property type="match status" value="1"/>
</dbReference>
<gene>
    <name evidence="6" type="ORF">ACFOGJ_14290</name>
</gene>
<dbReference type="EMBL" id="JBHRTR010000028">
    <property type="protein sequence ID" value="MFC3228409.1"/>
    <property type="molecule type" value="Genomic_DNA"/>
</dbReference>
<keyword evidence="7" id="KW-1185">Reference proteome</keyword>
<dbReference type="InterPro" id="IPR046373">
    <property type="entry name" value="Acyl-CoA_Oxase/DH_mid-dom_sf"/>
</dbReference>
<dbReference type="SUPFAM" id="SSF56645">
    <property type="entry name" value="Acyl-CoA dehydrogenase NM domain-like"/>
    <property type="match status" value="1"/>
</dbReference>
<dbReference type="InterPro" id="IPR024674">
    <property type="entry name" value="HpaB/PvcC/4-BUDH_N"/>
</dbReference>
<dbReference type="PANTHER" id="PTHR36117">
    <property type="entry name" value="4-HYDROXYPHENYLACETATE 3-MONOOXYGENASE-RELATED"/>
    <property type="match status" value="1"/>
</dbReference>
<dbReference type="InterPro" id="IPR036250">
    <property type="entry name" value="AcylCo_DH-like_C"/>
</dbReference>
<organism evidence="6 7">
    <name type="scientific">Marinibaculum pumilum</name>
    <dbReference type="NCBI Taxonomy" id="1766165"/>
    <lineage>
        <taxon>Bacteria</taxon>
        <taxon>Pseudomonadati</taxon>
        <taxon>Pseudomonadota</taxon>
        <taxon>Alphaproteobacteria</taxon>
        <taxon>Rhodospirillales</taxon>
        <taxon>Rhodospirillaceae</taxon>
        <taxon>Marinibaculum</taxon>
    </lineage>
</organism>
<keyword evidence="2" id="KW-0274">FAD</keyword>
<dbReference type="Proteomes" id="UP001595528">
    <property type="component" value="Unassembled WGS sequence"/>
</dbReference>
<evidence type="ECO:0000313" key="7">
    <source>
        <dbReference type="Proteomes" id="UP001595528"/>
    </source>
</evidence>
<dbReference type="PANTHER" id="PTHR36117:SF3">
    <property type="entry name" value="4-HYDROXYPHENYLACETATE 3-MONOOXYGENASE-RELATED"/>
    <property type="match status" value="1"/>
</dbReference>
<dbReference type="Pfam" id="PF03241">
    <property type="entry name" value="HpaB"/>
    <property type="match status" value="1"/>
</dbReference>
<reference evidence="7" key="1">
    <citation type="journal article" date="2019" name="Int. J. Syst. Evol. Microbiol.">
        <title>The Global Catalogue of Microorganisms (GCM) 10K type strain sequencing project: providing services to taxonomists for standard genome sequencing and annotation.</title>
        <authorList>
            <consortium name="The Broad Institute Genomics Platform"/>
            <consortium name="The Broad Institute Genome Sequencing Center for Infectious Disease"/>
            <person name="Wu L."/>
            <person name="Ma J."/>
        </authorList>
    </citation>
    <scope>NUCLEOTIDE SEQUENCE [LARGE SCALE GENOMIC DNA]</scope>
    <source>
        <strain evidence="7">KCTC 42964</strain>
    </source>
</reference>
<dbReference type="InterPro" id="IPR009100">
    <property type="entry name" value="AcylCoA_DH/oxidase_NM_dom_sf"/>
</dbReference>
<dbReference type="Gene3D" id="1.20.140.10">
    <property type="entry name" value="Butyryl-CoA Dehydrogenase, subunit A, domain 3"/>
    <property type="match status" value="1"/>
</dbReference>
<dbReference type="InterPro" id="IPR004925">
    <property type="entry name" value="HpaB/PvcC/4-BUDH"/>
</dbReference>
<evidence type="ECO:0000259" key="5">
    <source>
        <dbReference type="Pfam" id="PF11794"/>
    </source>
</evidence>
<comment type="caution">
    <text evidence="6">The sequence shown here is derived from an EMBL/GenBank/DDBJ whole genome shotgun (WGS) entry which is preliminary data.</text>
</comment>